<evidence type="ECO:0000256" key="3">
    <source>
        <dbReference type="ARBA" id="ARBA00022898"/>
    </source>
</evidence>
<dbReference type="Gene3D" id="3.90.1150.10">
    <property type="entry name" value="Aspartate Aminotransferase, domain 1"/>
    <property type="match status" value="1"/>
</dbReference>
<dbReference type="InterPro" id="IPR015424">
    <property type="entry name" value="PyrdxlP-dep_Trfase"/>
</dbReference>
<dbReference type="OrthoDB" id="9774495at2"/>
<comment type="similarity">
    <text evidence="2">Belongs to the threonine aldolase family.</text>
</comment>
<dbReference type="GO" id="GO:0008732">
    <property type="term" value="F:L-allo-threonine aldolase activity"/>
    <property type="evidence" value="ECO:0007669"/>
    <property type="project" value="TreeGrafter"/>
</dbReference>
<evidence type="ECO:0000256" key="1">
    <source>
        <dbReference type="ARBA" id="ARBA00001933"/>
    </source>
</evidence>
<evidence type="ECO:0000313" key="5">
    <source>
        <dbReference type="EMBL" id="PLS00996.1"/>
    </source>
</evidence>
<protein>
    <submittedName>
        <fullName evidence="5">Low specificity L-threonine aldolase</fullName>
    </submittedName>
</protein>
<dbReference type="GO" id="GO:0006545">
    <property type="term" value="P:glycine biosynthetic process"/>
    <property type="evidence" value="ECO:0007669"/>
    <property type="project" value="TreeGrafter"/>
</dbReference>
<keyword evidence="6" id="KW-1185">Reference proteome</keyword>
<name>A0A2N5H660_9BACI</name>
<keyword evidence="3" id="KW-0663">Pyridoxal phosphate</keyword>
<dbReference type="AlphaFoldDB" id="A0A2N5H660"/>
<feature type="domain" description="Aromatic amino acid beta-eliminating lyase/threonine aldolase" evidence="4">
    <location>
        <begin position="40"/>
        <end position="295"/>
    </location>
</feature>
<evidence type="ECO:0000313" key="6">
    <source>
        <dbReference type="Proteomes" id="UP000234950"/>
    </source>
</evidence>
<dbReference type="InterPro" id="IPR001597">
    <property type="entry name" value="ArAA_b-elim_lyase/Thr_aldolase"/>
</dbReference>
<reference evidence="5 6" key="1">
    <citation type="submission" date="2017-11" db="EMBL/GenBank/DDBJ databases">
        <title>Comparitive Functional Genomics of Dry Heat Resistant strains isolated from the Viking Spacecraft.</title>
        <authorList>
            <person name="Seuylemezian A."/>
            <person name="Cooper K."/>
            <person name="Vaishampayan P."/>
        </authorList>
    </citation>
    <scope>NUCLEOTIDE SEQUENCE [LARGE SCALE GENOMIC DNA]</scope>
    <source>
        <strain evidence="5 6">V32-6</strain>
    </source>
</reference>
<dbReference type="PANTHER" id="PTHR48097:SF9">
    <property type="entry name" value="L-THREONINE ALDOLASE"/>
    <property type="match status" value="1"/>
</dbReference>
<dbReference type="EMBL" id="PGVE01000109">
    <property type="protein sequence ID" value="PLS00996.1"/>
    <property type="molecule type" value="Genomic_DNA"/>
</dbReference>
<comment type="cofactor">
    <cofactor evidence="1">
        <name>pyridoxal 5'-phosphate</name>
        <dbReference type="ChEBI" id="CHEBI:597326"/>
    </cofactor>
</comment>
<dbReference type="GO" id="GO:0005829">
    <property type="term" value="C:cytosol"/>
    <property type="evidence" value="ECO:0007669"/>
    <property type="project" value="TreeGrafter"/>
</dbReference>
<sequence>MNECMSLLKAFKQTEYRLGGHGPRDLQMLKRALMDLDDQLESDMYGKGQVMEDFETKMAHYLGKEAAVFFPSGTMAQQIALRIWCDQKGIKKVAYHPLCHLEIHEEDGLKELHHIHPILLAEEDRVIQLEDVMGLKEEIACLLLELPQREIGGQLQEYQTLKAISAYCREKGIKLHLDGARLFEILPYYQKSAKEIAELFDSVYVSVYKGLGGIAGAILAEDKEFTKKSKVWKRRHGGDLISLYPYILSADYYFEKRVGKMQQYFGEAKELAGFFNQCHSVYTTPLEPVSNMFHVHLDLSKEELEPILVELIQETGIGFSSYLKELNSRACYFELGIGDMFAKIPKDKLKNAFALLDKKLKEFNTKNSVE</sequence>
<dbReference type="Pfam" id="PF01212">
    <property type="entry name" value="Beta_elim_lyase"/>
    <property type="match status" value="1"/>
</dbReference>
<dbReference type="PANTHER" id="PTHR48097">
    <property type="entry name" value="L-THREONINE ALDOLASE-RELATED"/>
    <property type="match status" value="1"/>
</dbReference>
<dbReference type="Proteomes" id="UP000234950">
    <property type="component" value="Unassembled WGS sequence"/>
</dbReference>
<organism evidence="5 6">
    <name type="scientific">Neobacillus cucumis</name>
    <dbReference type="NCBI Taxonomy" id="1740721"/>
    <lineage>
        <taxon>Bacteria</taxon>
        <taxon>Bacillati</taxon>
        <taxon>Bacillota</taxon>
        <taxon>Bacilli</taxon>
        <taxon>Bacillales</taxon>
        <taxon>Bacillaceae</taxon>
        <taxon>Neobacillus</taxon>
    </lineage>
</organism>
<dbReference type="Gene3D" id="3.40.640.10">
    <property type="entry name" value="Type I PLP-dependent aspartate aminotransferase-like (Major domain)"/>
    <property type="match status" value="1"/>
</dbReference>
<dbReference type="RefSeq" id="WP_101652501.1">
    <property type="nucleotide sequence ID" value="NZ_PGVE01000109.1"/>
</dbReference>
<evidence type="ECO:0000256" key="2">
    <source>
        <dbReference type="ARBA" id="ARBA00006966"/>
    </source>
</evidence>
<comment type="caution">
    <text evidence="5">The sequence shown here is derived from an EMBL/GenBank/DDBJ whole genome shotgun (WGS) entry which is preliminary data.</text>
</comment>
<dbReference type="GO" id="GO:0006567">
    <property type="term" value="P:L-threonine catabolic process"/>
    <property type="evidence" value="ECO:0007669"/>
    <property type="project" value="TreeGrafter"/>
</dbReference>
<gene>
    <name evidence="5" type="ORF">CVD27_27690</name>
</gene>
<evidence type="ECO:0000259" key="4">
    <source>
        <dbReference type="Pfam" id="PF01212"/>
    </source>
</evidence>
<proteinExistence type="inferred from homology"/>
<dbReference type="InterPro" id="IPR015421">
    <property type="entry name" value="PyrdxlP-dep_Trfase_major"/>
</dbReference>
<dbReference type="InterPro" id="IPR015422">
    <property type="entry name" value="PyrdxlP-dep_Trfase_small"/>
</dbReference>
<accession>A0A2N5H660</accession>
<dbReference type="SUPFAM" id="SSF53383">
    <property type="entry name" value="PLP-dependent transferases"/>
    <property type="match status" value="1"/>
</dbReference>